<dbReference type="RefSeq" id="WP_252470723.1">
    <property type="nucleotide sequence ID" value="NZ_JALBWM010000078.1"/>
</dbReference>
<dbReference type="EMBL" id="JALBWM010000078">
    <property type="protein sequence ID" value="MCO1335738.1"/>
    <property type="molecule type" value="Genomic_DNA"/>
</dbReference>
<gene>
    <name evidence="1" type="ORF">MO867_15485</name>
</gene>
<evidence type="ECO:0000313" key="1">
    <source>
        <dbReference type="EMBL" id="MCO1335738.1"/>
    </source>
</evidence>
<organism evidence="1 2">
    <name type="scientific">Microbulbifer okhotskensis</name>
    <dbReference type="NCBI Taxonomy" id="2926617"/>
    <lineage>
        <taxon>Bacteria</taxon>
        <taxon>Pseudomonadati</taxon>
        <taxon>Pseudomonadota</taxon>
        <taxon>Gammaproteobacteria</taxon>
        <taxon>Cellvibrionales</taxon>
        <taxon>Microbulbiferaceae</taxon>
        <taxon>Microbulbifer</taxon>
    </lineage>
</organism>
<dbReference type="InterPro" id="IPR027417">
    <property type="entry name" value="P-loop_NTPase"/>
</dbReference>
<reference evidence="1" key="1">
    <citation type="journal article" date="2022" name="Arch. Microbiol.">
        <title>Microbulbifer okhotskensis sp. nov., isolated from a deep bottom sediment of the Okhotsk Sea.</title>
        <authorList>
            <person name="Romanenko L."/>
            <person name="Kurilenko V."/>
            <person name="Otstavnykh N."/>
            <person name="Velansky P."/>
            <person name="Isaeva M."/>
            <person name="Mikhailov V."/>
        </authorList>
    </citation>
    <scope>NUCLEOTIDE SEQUENCE</scope>
    <source>
        <strain evidence="1">OS29</strain>
    </source>
</reference>
<accession>A0A9X2ETU5</accession>
<evidence type="ECO:0000313" key="2">
    <source>
        <dbReference type="Proteomes" id="UP001139028"/>
    </source>
</evidence>
<evidence type="ECO:0008006" key="3">
    <source>
        <dbReference type="Google" id="ProtNLM"/>
    </source>
</evidence>
<dbReference type="Gene3D" id="3.40.50.300">
    <property type="entry name" value="P-loop containing nucleotide triphosphate hydrolases"/>
    <property type="match status" value="1"/>
</dbReference>
<dbReference type="AlphaFoldDB" id="A0A9X2ETU5"/>
<name>A0A9X2ETU5_9GAMM</name>
<keyword evidence="2" id="KW-1185">Reference proteome</keyword>
<dbReference type="Proteomes" id="UP001139028">
    <property type="component" value="Unassembled WGS sequence"/>
</dbReference>
<proteinExistence type="predicted"/>
<comment type="caution">
    <text evidence="1">The sequence shown here is derived from an EMBL/GenBank/DDBJ whole genome shotgun (WGS) entry which is preliminary data.</text>
</comment>
<protein>
    <recommendedName>
        <fullName evidence="3">Sulfotransferase family protein</fullName>
    </recommendedName>
</protein>
<dbReference type="SUPFAM" id="SSF52540">
    <property type="entry name" value="P-loop containing nucleoside triphosphate hydrolases"/>
    <property type="match status" value="1"/>
</dbReference>
<sequence>MIIYIHAGLHKTGTTAIQNYAYKYRKILSEKGILYPLIYRSIFRADKAHHHFAHTFSSQKISPPISDAKKLIYSWTTKARRRGLNLLLSAEPFCRHTYKANDSTWIKARYDYLERLASILPIEQIRIILTLRRQDDFVQSLYKENVMKGLTPAAKMDFKEFTLEAQKRNLRFHENILAFKKFFPNVQILIYEQLRNGDLPVNFFRALGISGLPNSEGAIRVSLTNQEVALKRALNHQVCSKEQNNQLLKWLKSPYTQNIIKNLIPKIPSLWISQEERETFLKQYSQENELIRKQFFTNQARLFPPLISAKEALRFSGNIHWDDGIKKSIERLSPDLQKLFGSDGLRQIQKKLSSQTI</sequence>